<evidence type="ECO:0000256" key="1">
    <source>
        <dbReference type="ARBA" id="ARBA00006100"/>
    </source>
</evidence>
<comment type="similarity">
    <text evidence="1">Belongs to the anaerobic coproporphyrinogen-III oxidase family. HemW subfamily.</text>
</comment>
<dbReference type="InterPro" id="IPR058240">
    <property type="entry name" value="rSAM_sf"/>
</dbReference>
<dbReference type="STRING" id="865938.Weevi_2067"/>
<accession>F0P1U4</accession>
<keyword evidence="2" id="KW-0143">Chaperone</keyword>
<name>F0P1U4_WEEVC</name>
<dbReference type="GO" id="GO:0046872">
    <property type="term" value="F:metal ion binding"/>
    <property type="evidence" value="ECO:0007669"/>
    <property type="project" value="UniProtKB-UniRule"/>
</dbReference>
<dbReference type="EMBL" id="CP002455">
    <property type="protein sequence ID" value="ADX68741.1"/>
    <property type="molecule type" value="Genomic_DNA"/>
</dbReference>
<dbReference type="GO" id="GO:0006779">
    <property type="term" value="P:porphyrin-containing compound biosynthetic process"/>
    <property type="evidence" value="ECO:0007669"/>
    <property type="project" value="InterPro"/>
</dbReference>
<dbReference type="SMART" id="SM00729">
    <property type="entry name" value="Elp3"/>
    <property type="match status" value="1"/>
</dbReference>
<proteinExistence type="inferred from homology"/>
<dbReference type="KEGG" id="wvi:Weevi_2067"/>
<feature type="domain" description="Radical SAM core" evidence="3">
    <location>
        <begin position="1"/>
        <end position="233"/>
    </location>
</feature>
<dbReference type="RefSeq" id="WP_013599129.1">
    <property type="nucleotide sequence ID" value="NC_015144.1"/>
</dbReference>
<dbReference type="InterPro" id="IPR034505">
    <property type="entry name" value="Coproporphyrinogen-III_oxidase"/>
</dbReference>
<keyword evidence="2" id="KW-0411">Iron-sulfur</keyword>
<dbReference type="Gene3D" id="3.80.30.20">
    <property type="entry name" value="tm_1862 like domain"/>
    <property type="match status" value="1"/>
</dbReference>
<dbReference type="GO" id="GO:0051539">
    <property type="term" value="F:4 iron, 4 sulfur cluster binding"/>
    <property type="evidence" value="ECO:0007669"/>
    <property type="project" value="UniProtKB-UniRule"/>
</dbReference>
<keyword evidence="2" id="KW-0349">Heme</keyword>
<evidence type="ECO:0000313" key="5">
    <source>
        <dbReference type="Proteomes" id="UP000008641"/>
    </source>
</evidence>
<evidence type="ECO:0000256" key="2">
    <source>
        <dbReference type="RuleBase" id="RU364116"/>
    </source>
</evidence>
<dbReference type="Pfam" id="PF06969">
    <property type="entry name" value="HemN_C"/>
    <property type="match status" value="1"/>
</dbReference>
<keyword evidence="2" id="KW-0408">Iron</keyword>
<comment type="subcellular location">
    <subcellularLocation>
        <location evidence="2">Cytoplasm</location>
    </subcellularLocation>
</comment>
<protein>
    <recommendedName>
        <fullName evidence="2">Heme chaperone HemW</fullName>
    </recommendedName>
</protein>
<dbReference type="InterPro" id="IPR023404">
    <property type="entry name" value="rSAM_horseshoe"/>
</dbReference>
<keyword evidence="2" id="KW-0949">S-adenosyl-L-methionine</keyword>
<dbReference type="AlphaFoldDB" id="F0P1U4"/>
<dbReference type="InterPro" id="IPR004559">
    <property type="entry name" value="HemW-like"/>
</dbReference>
<keyword evidence="2" id="KW-0963">Cytoplasm</keyword>
<dbReference type="GO" id="GO:0004109">
    <property type="term" value="F:coproporphyrinogen oxidase activity"/>
    <property type="evidence" value="ECO:0007669"/>
    <property type="project" value="InterPro"/>
</dbReference>
<dbReference type="PANTHER" id="PTHR13932:SF5">
    <property type="entry name" value="RADICAL S-ADENOSYL METHIONINE DOMAIN-CONTAINING PROTEIN 1, MITOCHONDRIAL"/>
    <property type="match status" value="1"/>
</dbReference>
<dbReference type="InterPro" id="IPR007197">
    <property type="entry name" value="rSAM"/>
</dbReference>
<dbReference type="SFLD" id="SFLDS00029">
    <property type="entry name" value="Radical_SAM"/>
    <property type="match status" value="1"/>
</dbReference>
<sequence length="374" mass="43559">MAGLYFHIPFCKQRCTYCDFHFTTNLSKVNEMIDAIIQEVELRKKTIQSPIETIYFGGGTPSILDNALLSKLFTYLEKKIDLSSLQEVTLEANPDDLTREKLRYLRSTPINRLSIGVQSFFDNDLTFMHRAHKADEAENSIKMAQDFGFDNLTIDLIYGTPTTTDQQWTKNLNKAVDLQIPHISSYALTVEEKTILNHAIKSGKASDIDEEQQYRQFCILQEFLTQRNYIQYEISNFGKEGFFAKHNTSYWQYKPYYGFGPSAHSYNGRCRQWNIANNQLYIKTIAQGKLPCETENLSEIDRYNEKLMIGLRTMWGIEIREIKNLFARDIFHSFQKETSLLLAEGLLKEEEGFLRIPDENKFYTDGITSRLFYV</sequence>
<reference evidence="4 5" key="1">
    <citation type="journal article" date="2011" name="Stand. Genomic Sci.">
        <title>Complete genome sequence of Weeksella virosa type strain (9751).</title>
        <authorList>
            <person name="Lang E."/>
            <person name="Teshima H."/>
            <person name="Lucas S."/>
            <person name="Lapidus A."/>
            <person name="Hammon N."/>
            <person name="Deshpande S."/>
            <person name="Nolan M."/>
            <person name="Cheng J.F."/>
            <person name="Pitluck S."/>
            <person name="Liolios K."/>
            <person name="Pagani I."/>
            <person name="Mikhailova N."/>
            <person name="Ivanova N."/>
            <person name="Mavromatis K."/>
            <person name="Pati A."/>
            <person name="Tapia R."/>
            <person name="Han C."/>
            <person name="Goodwin L."/>
            <person name="Chen A."/>
            <person name="Palaniappan K."/>
            <person name="Land M."/>
            <person name="Hauser L."/>
            <person name="Chang Y.J."/>
            <person name="Jeffries C.D."/>
            <person name="Brambilla E.M."/>
            <person name="Kopitz M."/>
            <person name="Rohde M."/>
            <person name="Goker M."/>
            <person name="Tindall B.J."/>
            <person name="Detter J.C."/>
            <person name="Woyke T."/>
            <person name="Bristow J."/>
            <person name="Eisen J.A."/>
            <person name="Markowitz V."/>
            <person name="Hugenholtz P."/>
            <person name="Klenk H.P."/>
            <person name="Kyrpides N.C."/>
        </authorList>
    </citation>
    <scope>NUCLEOTIDE SEQUENCE [LARGE SCALE GENOMIC DNA]</scope>
    <source>
        <strain evidence="5">ATCC 43766 / DSM 16922 / JCM 21250 / NBRC 16016 / NCTC 11634 / CL345/78</strain>
    </source>
</reference>
<dbReference type="SUPFAM" id="SSF102114">
    <property type="entry name" value="Radical SAM enzymes"/>
    <property type="match status" value="1"/>
</dbReference>
<dbReference type="InterPro" id="IPR006638">
    <property type="entry name" value="Elp3/MiaA/NifB-like_rSAM"/>
</dbReference>
<dbReference type="GO" id="GO:0005737">
    <property type="term" value="C:cytoplasm"/>
    <property type="evidence" value="ECO:0007669"/>
    <property type="project" value="UniProtKB-SubCell"/>
</dbReference>
<gene>
    <name evidence="4" type="ordered locus">Weevi_2067</name>
</gene>
<reference evidence="5" key="2">
    <citation type="journal article" date="2011" name="Stand. Genomic Sci.">
        <title>Complete genome sequence of Weeksella virosa type strain (9751T).</title>
        <authorList>
            <person name="Lang E."/>
            <person name="Teshima H."/>
            <person name="Lucas S."/>
            <person name="Lapidus A."/>
            <person name="Hammon N."/>
            <person name="Deshpande S."/>
            <person name="Nolan M."/>
            <person name="Cheng J."/>
            <person name="Pitluck S."/>
            <person name="Liolios K."/>
            <person name="Pagani I."/>
            <person name="Mikhailova N."/>
            <person name="Ivanova N."/>
            <person name="Mavromatis K."/>
            <person name="Pati A."/>
            <person name="Tapia R."/>
            <person name="Han C."/>
            <person name="Goodwin L."/>
            <person name="Chen A."/>
            <person name="Palaniappan K."/>
            <person name="Land M."/>
            <person name="Hauser L."/>
            <person name="Chang Y."/>
            <person name="Jeffries C."/>
            <person name="Brambilla E."/>
            <person name="Kopitz M."/>
            <person name="Rohde M."/>
            <person name="Goker M."/>
            <person name="Tindall B."/>
            <person name="Detter J."/>
            <person name="Woyke T."/>
            <person name="Bristow J."/>
            <person name="Eisen J."/>
            <person name="Markowitz V."/>
            <person name="Hugenholtz P."/>
            <person name="Klenk H."/>
            <person name="Kyrpides N."/>
        </authorList>
    </citation>
    <scope>NUCLEOTIDE SEQUENCE [LARGE SCALE GENOMIC DNA]</scope>
    <source>
        <strain evidence="5">ATCC 43766 / DSM 16922 / JCM 21250 / NBRC 16016 / NCTC 11634 / CL345/78</strain>
    </source>
</reference>
<keyword evidence="2" id="KW-0004">4Fe-4S</keyword>
<dbReference type="CDD" id="cd01335">
    <property type="entry name" value="Radical_SAM"/>
    <property type="match status" value="1"/>
</dbReference>
<comment type="function">
    <text evidence="2">Probably acts as a heme chaperone, transferring heme to an unknown acceptor. Binds one molecule of heme per monomer, possibly covalently. Binds 1 [4Fe-4S] cluster. The cluster is coordinated with 3 cysteines and an exchangeable S-adenosyl-L-methionine.</text>
</comment>
<keyword evidence="5" id="KW-1185">Reference proteome</keyword>
<evidence type="ECO:0000259" key="3">
    <source>
        <dbReference type="PROSITE" id="PS51918"/>
    </source>
</evidence>
<dbReference type="SFLD" id="SFLDF00288">
    <property type="entry name" value="HemN-like__clustered_with_nucl"/>
    <property type="match status" value="1"/>
</dbReference>
<dbReference type="PROSITE" id="PS51918">
    <property type="entry name" value="RADICAL_SAM"/>
    <property type="match status" value="1"/>
</dbReference>
<dbReference type="OrthoDB" id="9808022at2"/>
<dbReference type="HOGENOM" id="CLU_027579_1_1_10"/>
<dbReference type="SFLD" id="SFLDG01082">
    <property type="entry name" value="B12-binding_domain_containing"/>
    <property type="match status" value="1"/>
</dbReference>
<dbReference type="NCBIfam" id="TIGR00539">
    <property type="entry name" value="hemN_rel"/>
    <property type="match status" value="1"/>
</dbReference>
<organism evidence="4 5">
    <name type="scientific">Weeksella virosa (strain ATCC 43766 / DSM 16922 / JCM 21250 / CCUG 30538 / CDC 9751 / IAM 14551 / NBRC 16016 / NCTC 11634 / CL345/78)</name>
    <dbReference type="NCBI Taxonomy" id="865938"/>
    <lineage>
        <taxon>Bacteria</taxon>
        <taxon>Pseudomonadati</taxon>
        <taxon>Bacteroidota</taxon>
        <taxon>Flavobacteriia</taxon>
        <taxon>Flavobacteriales</taxon>
        <taxon>Weeksellaceae</taxon>
        <taxon>Weeksella</taxon>
    </lineage>
</organism>
<evidence type="ECO:0000313" key="4">
    <source>
        <dbReference type="EMBL" id="ADX68741.1"/>
    </source>
</evidence>
<dbReference type="SFLD" id="SFLDG01065">
    <property type="entry name" value="anaerobic_coproporphyrinogen-I"/>
    <property type="match status" value="1"/>
</dbReference>
<dbReference type="InterPro" id="IPR010723">
    <property type="entry name" value="HemN_C"/>
</dbReference>
<dbReference type="Pfam" id="PF04055">
    <property type="entry name" value="Radical_SAM"/>
    <property type="match status" value="1"/>
</dbReference>
<dbReference type="PANTHER" id="PTHR13932">
    <property type="entry name" value="COPROPORPHYRINIGEN III OXIDASE"/>
    <property type="match status" value="1"/>
</dbReference>
<keyword evidence="2" id="KW-0479">Metal-binding</keyword>
<dbReference type="SFLD" id="SFLDF00562">
    <property type="entry name" value="HemN-like__clustered_with_heat"/>
    <property type="match status" value="1"/>
</dbReference>
<dbReference type="eggNOG" id="COG0635">
    <property type="taxonomic scope" value="Bacteria"/>
</dbReference>
<dbReference type="Proteomes" id="UP000008641">
    <property type="component" value="Chromosome"/>
</dbReference>